<organism evidence="1 2">
    <name type="scientific">Smittium megazygosporum</name>
    <dbReference type="NCBI Taxonomy" id="133381"/>
    <lineage>
        <taxon>Eukaryota</taxon>
        <taxon>Fungi</taxon>
        <taxon>Fungi incertae sedis</taxon>
        <taxon>Zoopagomycota</taxon>
        <taxon>Kickxellomycotina</taxon>
        <taxon>Harpellomycetes</taxon>
        <taxon>Harpellales</taxon>
        <taxon>Legeriomycetaceae</taxon>
        <taxon>Smittium</taxon>
    </lineage>
</organism>
<sequence length="323" mass="36239">DAVESICRQLFDLRMTMQHDRPSKYTYYIVKDEQAAERLLNGPLFYEGKKIEFFQTVHYEEEVMIITIPSFKDVQGETLFKAACKTLSKYGTVKDASARFVRGTSTMVPFGMKILFAKNSEKDMPNFIKVKKSRVGMFWRGCTPSCNYCKKEISDVELKSANVDTNKSESAKDIEIESKEIESHLYSRQKVKYETITTMTKGPNCKVGFTPQLATYLKEKSLAAVSNANGAALTAVDTEFAVVDTADTAGVETPDFLISSSPSPNVGNMWLQLNEIHDQTYTTIYPIDQSVRKSVFNKEITMGLGVIGDPFPDFSDGIDENLT</sequence>
<comment type="caution">
    <text evidence="1">The sequence shown here is derived from an EMBL/GenBank/DDBJ whole genome shotgun (WGS) entry which is preliminary data.</text>
</comment>
<evidence type="ECO:0000313" key="2">
    <source>
        <dbReference type="Proteomes" id="UP000245609"/>
    </source>
</evidence>
<feature type="non-terminal residue" evidence="1">
    <location>
        <position position="1"/>
    </location>
</feature>
<keyword evidence="2" id="KW-1185">Reference proteome</keyword>
<dbReference type="EMBL" id="MBFS01001631">
    <property type="protein sequence ID" value="PVV00805.1"/>
    <property type="molecule type" value="Genomic_DNA"/>
</dbReference>
<name>A0A2T9Z8D2_9FUNG</name>
<accession>A0A2T9Z8D2</accession>
<proteinExistence type="predicted"/>
<reference evidence="1 2" key="1">
    <citation type="journal article" date="2018" name="MBio">
        <title>Comparative Genomics Reveals the Core Gene Toolbox for the Fungus-Insect Symbiosis.</title>
        <authorList>
            <person name="Wang Y."/>
            <person name="Stata M."/>
            <person name="Wang W."/>
            <person name="Stajich J.E."/>
            <person name="White M.M."/>
            <person name="Moncalvo J.M."/>
        </authorList>
    </citation>
    <scope>NUCLEOTIDE SEQUENCE [LARGE SCALE GENOMIC DNA]</scope>
    <source>
        <strain evidence="1 2">SC-DP-2</strain>
    </source>
</reference>
<evidence type="ECO:0000313" key="1">
    <source>
        <dbReference type="EMBL" id="PVV00805.1"/>
    </source>
</evidence>
<gene>
    <name evidence="1" type="ORF">BB560_004800</name>
</gene>
<protein>
    <submittedName>
        <fullName evidence="1">Uncharacterized protein</fullName>
    </submittedName>
</protein>
<dbReference type="Proteomes" id="UP000245609">
    <property type="component" value="Unassembled WGS sequence"/>
</dbReference>
<dbReference type="OrthoDB" id="5554389at2759"/>
<dbReference type="AlphaFoldDB" id="A0A2T9Z8D2"/>